<accession>A0A8J9VTH9</accession>
<dbReference type="Pfam" id="PF00086">
    <property type="entry name" value="Thyroglobulin_1"/>
    <property type="match status" value="2"/>
</dbReference>
<keyword evidence="9" id="KW-1185">Reference proteome</keyword>
<feature type="non-terminal residue" evidence="8">
    <location>
        <position position="334"/>
    </location>
</feature>
<comment type="caution">
    <text evidence="5">Lacks conserved residue(s) required for the propagation of feature annotation.</text>
</comment>
<dbReference type="InterPro" id="IPR000716">
    <property type="entry name" value="Thyroglobulin_1"/>
</dbReference>
<name>A0A8J9VTH9_9NEOP</name>
<evidence type="ECO:0000313" key="8">
    <source>
        <dbReference type="EMBL" id="CAH0729608.1"/>
    </source>
</evidence>
<dbReference type="GO" id="GO:0005615">
    <property type="term" value="C:extracellular space"/>
    <property type="evidence" value="ECO:0007669"/>
    <property type="project" value="TreeGrafter"/>
</dbReference>
<keyword evidence="4 5" id="KW-1015">Disulfide bond</keyword>
<dbReference type="OrthoDB" id="6409105at2759"/>
<proteinExistence type="predicted"/>
<dbReference type="AlphaFoldDB" id="A0A8J9VTH9"/>
<keyword evidence="2" id="KW-0964">Secreted</keyword>
<dbReference type="PROSITE" id="PS51162">
    <property type="entry name" value="THYROGLOBULIN_1_2"/>
    <property type="match status" value="2"/>
</dbReference>
<feature type="domain" description="Thyroglobulin type-1" evidence="7">
    <location>
        <begin position="129"/>
        <end position="189"/>
    </location>
</feature>
<feature type="signal peptide" evidence="6">
    <location>
        <begin position="1"/>
        <end position="21"/>
    </location>
</feature>
<evidence type="ECO:0000256" key="3">
    <source>
        <dbReference type="ARBA" id="ARBA00022737"/>
    </source>
</evidence>
<comment type="subcellular location">
    <subcellularLocation>
        <location evidence="1">Secreted</location>
    </subcellularLocation>
</comment>
<protein>
    <recommendedName>
        <fullName evidence="7">Thyroglobulin type-1 domain-containing protein</fullName>
    </recommendedName>
</protein>
<dbReference type="InterPro" id="IPR051950">
    <property type="entry name" value="Dev_reg/Prot_inhib"/>
</dbReference>
<evidence type="ECO:0000313" key="9">
    <source>
        <dbReference type="Proteomes" id="UP000838878"/>
    </source>
</evidence>
<dbReference type="PANTHER" id="PTHR12352:SF3">
    <property type="entry name" value="NIDOGEN-2"/>
    <property type="match status" value="1"/>
</dbReference>
<dbReference type="InterPro" id="IPR036857">
    <property type="entry name" value="Thyroglobulin_1_sf"/>
</dbReference>
<gene>
    <name evidence="8" type="ORF">BINO364_LOCUS14673</name>
</gene>
<sequence length="334" mass="36905">MFKIYFYLLLIIITVNHKSNASRCTIAEVCITDLSQSECGPGLPLTPYASIHGCCPGCGEPSEGDNNNSTDIPMGECKPPSNCLPDGRYAPVQCKGDIFVGRCFCSDAEGNRIFGQMWKNQAEQMTCACSRKRNELEKSRNKLSTLHCSSNGDYEPLQCDEGMCWCADARTGQPTVPPVPEVDMKLLPCHSVATIGENYLRRCESIVHALATISREQSEHGTFFLGNPITFCDYDGSYGPYQIQNGIAYCTGRDGKILGSWQVVASEMAGMNCNCARDSIMYFPDRGMTVSEVCLPNGNYRPNQNAGNVTYCVDSDGYPLEDREDWPQECLRNN</sequence>
<feature type="domain" description="Thyroglobulin type-1" evidence="7">
    <location>
        <begin position="74"/>
        <end position="127"/>
    </location>
</feature>
<evidence type="ECO:0000259" key="7">
    <source>
        <dbReference type="PROSITE" id="PS51162"/>
    </source>
</evidence>
<evidence type="ECO:0000256" key="2">
    <source>
        <dbReference type="ARBA" id="ARBA00022525"/>
    </source>
</evidence>
<evidence type="ECO:0000256" key="6">
    <source>
        <dbReference type="SAM" id="SignalP"/>
    </source>
</evidence>
<dbReference type="SUPFAM" id="SSF57610">
    <property type="entry name" value="Thyroglobulin type-1 domain"/>
    <property type="match status" value="4"/>
</dbReference>
<keyword evidence="6" id="KW-0732">Signal</keyword>
<organism evidence="8 9">
    <name type="scientific">Brenthis ino</name>
    <name type="common">lesser marbled fritillary</name>
    <dbReference type="NCBI Taxonomy" id="405034"/>
    <lineage>
        <taxon>Eukaryota</taxon>
        <taxon>Metazoa</taxon>
        <taxon>Ecdysozoa</taxon>
        <taxon>Arthropoda</taxon>
        <taxon>Hexapoda</taxon>
        <taxon>Insecta</taxon>
        <taxon>Pterygota</taxon>
        <taxon>Neoptera</taxon>
        <taxon>Endopterygota</taxon>
        <taxon>Lepidoptera</taxon>
        <taxon>Glossata</taxon>
        <taxon>Ditrysia</taxon>
        <taxon>Papilionoidea</taxon>
        <taxon>Nymphalidae</taxon>
        <taxon>Heliconiinae</taxon>
        <taxon>Argynnini</taxon>
        <taxon>Brenthis</taxon>
    </lineage>
</organism>
<dbReference type="GO" id="GO:0007160">
    <property type="term" value="P:cell-matrix adhesion"/>
    <property type="evidence" value="ECO:0007669"/>
    <property type="project" value="TreeGrafter"/>
</dbReference>
<dbReference type="Gene3D" id="4.10.800.10">
    <property type="entry name" value="Thyroglobulin type-1"/>
    <property type="match status" value="2"/>
</dbReference>
<dbReference type="GO" id="GO:0005604">
    <property type="term" value="C:basement membrane"/>
    <property type="evidence" value="ECO:0007669"/>
    <property type="project" value="TreeGrafter"/>
</dbReference>
<reference evidence="8" key="1">
    <citation type="submission" date="2021-12" db="EMBL/GenBank/DDBJ databases">
        <authorList>
            <person name="Martin H S."/>
        </authorList>
    </citation>
    <scope>NUCLEOTIDE SEQUENCE</scope>
</reference>
<evidence type="ECO:0000256" key="5">
    <source>
        <dbReference type="PROSITE-ProRule" id="PRU00500"/>
    </source>
</evidence>
<keyword evidence="3" id="KW-0677">Repeat</keyword>
<feature type="disulfide bond" evidence="5">
    <location>
        <begin position="129"/>
        <end position="148"/>
    </location>
</feature>
<evidence type="ECO:0000256" key="4">
    <source>
        <dbReference type="ARBA" id="ARBA00023157"/>
    </source>
</evidence>
<dbReference type="EMBL" id="OV170228">
    <property type="protein sequence ID" value="CAH0729608.1"/>
    <property type="molecule type" value="Genomic_DNA"/>
</dbReference>
<evidence type="ECO:0000256" key="1">
    <source>
        <dbReference type="ARBA" id="ARBA00004613"/>
    </source>
</evidence>
<dbReference type="PANTHER" id="PTHR12352">
    <property type="entry name" value="SECRETED MODULAR CALCIUM-BINDING PROTEIN"/>
    <property type="match status" value="1"/>
</dbReference>
<feature type="chain" id="PRO_5035445543" description="Thyroglobulin type-1 domain-containing protein" evidence="6">
    <location>
        <begin position="22"/>
        <end position="334"/>
    </location>
</feature>
<dbReference type="SMART" id="SM00211">
    <property type="entry name" value="TY"/>
    <property type="match status" value="2"/>
</dbReference>
<dbReference type="Proteomes" id="UP000838878">
    <property type="component" value="Chromosome 8"/>
</dbReference>